<proteinExistence type="predicted"/>
<gene>
    <name evidence="1" type="ORF">COCCU_03715</name>
</gene>
<name>A0A6B8VMI0_9CORY</name>
<accession>A0A6B8VMI0</accession>
<sequence length="233" mass="25967">MVTFDFTVKDRRVAHFETLLAMLHRQEDFSPAQEEELIEKLRASGPGVHRVVLTSRPGTFTVDLRPMEDRGSEIIMDAAGTPDQRQHPHQPGGDRGWILTQLSRIRRGGAGDSVLLDESGQIISTITAPLVLLEGANVHVSDHPLLTPSLMLDEVVAHLLEHGLQLIHYPAGFTMPPLRRGEVWVLNPLSGLCKVSGWLEYGSIVTPRPLPQRIPPTHLEVEAWRWEQATDLS</sequence>
<evidence type="ECO:0000313" key="1">
    <source>
        <dbReference type="EMBL" id="QGU06692.1"/>
    </source>
</evidence>
<dbReference type="Proteomes" id="UP000424462">
    <property type="component" value="Chromosome"/>
</dbReference>
<dbReference type="KEGG" id="cok:COCCU_03715"/>
<dbReference type="AlphaFoldDB" id="A0A6B8VMI0"/>
<reference evidence="1 2" key="1">
    <citation type="submission" date="2019-11" db="EMBL/GenBank/DDBJ databases">
        <title>Complete genome sequence of Corynebacterium kalinowskii 1959, a novel Corynebacterium species isolated from soil of a small paddock in Vilsendorf, Germany.</title>
        <authorList>
            <person name="Schaffert L."/>
            <person name="Ruwe M."/>
            <person name="Milse J."/>
            <person name="Hanuschka K."/>
            <person name="Ortseifen V."/>
            <person name="Droste J."/>
            <person name="Brandt D."/>
            <person name="Schlueter L."/>
            <person name="Kutter Y."/>
            <person name="Vinke S."/>
            <person name="Viehoefer P."/>
            <person name="Jacob L."/>
            <person name="Luebke N.-C."/>
            <person name="Schulte-Berndt E."/>
            <person name="Hain C."/>
            <person name="Linder M."/>
            <person name="Schmidt P."/>
            <person name="Wollenschlaeger L."/>
            <person name="Luttermann T."/>
            <person name="Thieme E."/>
            <person name="Hassa J."/>
            <person name="Haak M."/>
            <person name="Wittchen M."/>
            <person name="Mentz A."/>
            <person name="Persicke M."/>
            <person name="Busche T."/>
            <person name="Ruckert C."/>
        </authorList>
    </citation>
    <scope>NUCLEOTIDE SEQUENCE [LARGE SCALE GENOMIC DNA]</scope>
    <source>
        <strain evidence="1 2">2039</strain>
    </source>
</reference>
<protein>
    <submittedName>
        <fullName evidence="1">Uncharacterized protein</fullName>
    </submittedName>
</protein>
<evidence type="ECO:0000313" key="2">
    <source>
        <dbReference type="Proteomes" id="UP000424462"/>
    </source>
</evidence>
<keyword evidence="2" id="KW-1185">Reference proteome</keyword>
<organism evidence="1 2">
    <name type="scientific">Corynebacterium occultum</name>
    <dbReference type="NCBI Taxonomy" id="2675219"/>
    <lineage>
        <taxon>Bacteria</taxon>
        <taxon>Bacillati</taxon>
        <taxon>Actinomycetota</taxon>
        <taxon>Actinomycetes</taxon>
        <taxon>Mycobacteriales</taxon>
        <taxon>Corynebacteriaceae</taxon>
        <taxon>Corynebacterium</taxon>
    </lineage>
</organism>
<dbReference type="EMBL" id="CP046455">
    <property type="protein sequence ID" value="QGU06692.1"/>
    <property type="molecule type" value="Genomic_DNA"/>
</dbReference>